<evidence type="ECO:0000256" key="4">
    <source>
        <dbReference type="ARBA" id="ARBA00022561"/>
    </source>
</evidence>
<sequence length="669" mass="79669">MAPYQRRRYNYYRPYWNKRRRRFRKPRSRNPFRRRRRQPRVRRRRYRRKFKKKLKKLNIQQWQPTHIKKCKIQGYLELFECGKGRVGNNYAAYKDSWVPPHEPSGGGWSLQQLTLNNLYVQNCLLMNWWTRSNKGLNLVRILGVKVTLFRQENIDYIFCYLPEEPSNVTKYYYPSFHPIKMLTYNNKIVVPSFRSQPHKKKPYKKKFIPPPKEYLNKWYFQQHLGTFPLLQFVAVACSLTNPFISPESPNNNVTLYCLNTSFFTHPNFQTYDRKKGYISKENQYIYASDKHTTGAWDESQVQNCTYLANTLLNDPGDTIGNKTDIKNYSFENWGNPFYYEYLTGETPTFITTTDINSALQLKKTDTVKKAFASPTIKTEPYIKQLRYNPHKDKGKGNRVYWIQNNAATQTNWEPTRDPDLMITDFPLWILLYGWEDFSQKIGKVKNLNQDWILVINCPYLDDKIPYVVILSEHFVYGQGPYDVGRDELSLQDKTHWYPRFRYQREAVDSIINTGPGICKFEHQKNIHAHMKYEFILKWGGNPSSMEQVYDPAQQPIYPMPGGLQSYNEITDPTTPISNYIYQWDTRRDFLTQAAQQRIAKINPYEQFMFTDGAQTSTEIPLQIITQTPPKTTSEKEEEEILQQLIEYRRHNQQLQHRFQQLKLMLESSP</sequence>
<comment type="similarity">
    <text evidence="2 6">Belongs to the anelloviridae capsid protein family.</text>
</comment>
<keyword evidence="5 6" id="KW-0946">Virion</keyword>
<comment type="function">
    <text evidence="6">Self-assembles to form an icosahedral capsid.</text>
</comment>
<dbReference type="KEGG" id="vg:80527553"/>
<dbReference type="EMBL" id="MH648986">
    <property type="protein sequence ID" value="AXQ65811.1"/>
    <property type="molecule type" value="Genomic_DNA"/>
</dbReference>
<keyword evidence="9" id="KW-1185">Reference proteome</keyword>
<dbReference type="Proteomes" id="UP000289480">
    <property type="component" value="Segment"/>
</dbReference>
<dbReference type="Pfam" id="PF02956">
    <property type="entry name" value="TT_ORF1"/>
    <property type="match status" value="1"/>
</dbReference>
<reference evidence="8 9" key="1">
    <citation type="submission" date="2018-07" db="EMBL/GenBank/DDBJ databases">
        <title>Uncovering a Universe of Circular DNA Viruses in Animal Metagenomes.</title>
        <authorList>
            <person name="Tisza M."/>
            <person name="Buck C."/>
            <person name="Pastrana D."/>
            <person name="Welch N."/>
            <person name="Peretti A."/>
        </authorList>
    </citation>
    <scope>NUCLEOTIDE SEQUENCE [LARGE SCALE GENOMIC DNA]</scope>
    <source>
        <strain evidence="8">Ctbd020</strain>
    </source>
</reference>
<evidence type="ECO:0000256" key="1">
    <source>
        <dbReference type="ARBA" id="ARBA00004328"/>
    </source>
</evidence>
<evidence type="ECO:0000256" key="6">
    <source>
        <dbReference type="RuleBase" id="RU361230"/>
    </source>
</evidence>
<comment type="subcellular location">
    <subcellularLocation>
        <location evidence="1 6">Virion</location>
    </subcellularLocation>
</comment>
<dbReference type="RefSeq" id="YP_010790235.1">
    <property type="nucleotide sequence ID" value="NC_075375.1"/>
</dbReference>
<dbReference type="GO" id="GO:0039615">
    <property type="term" value="C:T=1 icosahedral viral capsid"/>
    <property type="evidence" value="ECO:0007669"/>
    <property type="project" value="UniProtKB-UniRule"/>
</dbReference>
<dbReference type="InterPro" id="IPR004219">
    <property type="entry name" value="TTvirus_Unk"/>
</dbReference>
<protein>
    <recommendedName>
        <fullName evidence="6">Capsid protein</fullName>
    </recommendedName>
</protein>
<dbReference type="GeneID" id="80527553"/>
<evidence type="ECO:0000256" key="3">
    <source>
        <dbReference type="ARBA" id="ARBA00022431"/>
    </source>
</evidence>
<evidence type="ECO:0000256" key="5">
    <source>
        <dbReference type="ARBA" id="ARBA00022844"/>
    </source>
</evidence>
<keyword evidence="4 6" id="KW-0167">Capsid protein</keyword>
<evidence type="ECO:0000256" key="2">
    <source>
        <dbReference type="ARBA" id="ARBA00006131"/>
    </source>
</evidence>
<organism evidence="8 9">
    <name type="scientific">Anelloviridae sp</name>
    <dbReference type="NCBI Taxonomy" id="2055263"/>
    <lineage>
        <taxon>Viruses</taxon>
        <taxon>Monodnaviria</taxon>
        <taxon>Shotokuvirae</taxon>
        <taxon>Commensaviricota</taxon>
        <taxon>Cardeaviricetes</taxon>
        <taxon>Sanitavirales</taxon>
        <taxon>Anelloviridae</taxon>
    </lineage>
</organism>
<proteinExistence type="inferred from homology"/>
<evidence type="ECO:0000313" key="9">
    <source>
        <dbReference type="Proteomes" id="UP000289480"/>
    </source>
</evidence>
<feature type="region of interest" description="Disordered" evidence="7">
    <location>
        <begin position="23"/>
        <end position="43"/>
    </location>
</feature>
<keyword evidence="3 6" id="KW-1140">T=1 icosahedral capsid protein</keyword>
<accession>A0A385E220</accession>
<evidence type="ECO:0000313" key="8">
    <source>
        <dbReference type="EMBL" id="AXQ65811.1"/>
    </source>
</evidence>
<name>A0A385E220_9VIRU</name>
<evidence type="ECO:0000256" key="7">
    <source>
        <dbReference type="SAM" id="MobiDB-lite"/>
    </source>
</evidence>